<feature type="repeat" description="ANK" evidence="3">
    <location>
        <begin position="95"/>
        <end position="127"/>
    </location>
</feature>
<proteinExistence type="predicted"/>
<keyword evidence="4" id="KW-1185">Reference proteome</keyword>
<dbReference type="AlphaFoldDB" id="A0A6P5ARF8"/>
<evidence type="ECO:0000256" key="2">
    <source>
        <dbReference type="ARBA" id="ARBA00023043"/>
    </source>
</evidence>
<feature type="repeat" description="ANK" evidence="3">
    <location>
        <begin position="62"/>
        <end position="94"/>
    </location>
</feature>
<sequence length="177" mass="18948">MLTYKQSSLIQAHSSLEREVQLQTDRSHTSRGTLFKAAAQGDTQKVVSLVQNGADVNEADRYGRTPLYFAANRGHGAVANILLLQGANVNYTTKTGETALLTACRGGHSSVVKILINFGADLDTRTKAAGTTPLYVAATNCHDATVNLLLQAGAQVNITSDVRTVLLPKKKNPQKPM</sequence>
<dbReference type="SMART" id="SM00248">
    <property type="entry name" value="ANK"/>
    <property type="match status" value="4"/>
</dbReference>
<dbReference type="Proteomes" id="UP000515135">
    <property type="component" value="Unplaced"/>
</dbReference>
<organism evidence="4 5">
    <name type="scientific">Branchiostoma belcheri</name>
    <name type="common">Amphioxus</name>
    <dbReference type="NCBI Taxonomy" id="7741"/>
    <lineage>
        <taxon>Eukaryota</taxon>
        <taxon>Metazoa</taxon>
        <taxon>Chordata</taxon>
        <taxon>Cephalochordata</taxon>
        <taxon>Leptocardii</taxon>
        <taxon>Amphioxiformes</taxon>
        <taxon>Branchiostomatidae</taxon>
        <taxon>Branchiostoma</taxon>
    </lineage>
</organism>
<dbReference type="PRINTS" id="PR01415">
    <property type="entry name" value="ANKYRIN"/>
</dbReference>
<evidence type="ECO:0000313" key="5">
    <source>
        <dbReference type="RefSeq" id="XP_019644621.1"/>
    </source>
</evidence>
<dbReference type="PROSITE" id="PS50297">
    <property type="entry name" value="ANK_REP_REGION"/>
    <property type="match status" value="3"/>
</dbReference>
<feature type="repeat" description="ANK" evidence="3">
    <location>
        <begin position="129"/>
        <end position="161"/>
    </location>
</feature>
<reference evidence="5" key="1">
    <citation type="submission" date="2025-08" db="UniProtKB">
        <authorList>
            <consortium name="RefSeq"/>
        </authorList>
    </citation>
    <scope>IDENTIFICATION</scope>
    <source>
        <tissue evidence="5">Gonad</tissue>
    </source>
</reference>
<dbReference type="InterPro" id="IPR002110">
    <property type="entry name" value="Ankyrin_rpt"/>
</dbReference>
<keyword evidence="2 3" id="KW-0040">ANK repeat</keyword>
<gene>
    <name evidence="5" type="primary">LOC109485459</name>
</gene>
<dbReference type="OrthoDB" id="194358at2759"/>
<evidence type="ECO:0000256" key="1">
    <source>
        <dbReference type="ARBA" id="ARBA00022737"/>
    </source>
</evidence>
<keyword evidence="1" id="KW-0677">Repeat</keyword>
<dbReference type="InterPro" id="IPR036770">
    <property type="entry name" value="Ankyrin_rpt-contain_sf"/>
</dbReference>
<name>A0A6P5ARF8_BRABE</name>
<dbReference type="Gene3D" id="1.25.40.20">
    <property type="entry name" value="Ankyrin repeat-containing domain"/>
    <property type="match status" value="1"/>
</dbReference>
<dbReference type="GeneID" id="109485459"/>
<protein>
    <submittedName>
        <fullName evidence="5">Myotrophin-like</fullName>
    </submittedName>
</protein>
<feature type="repeat" description="ANK" evidence="3">
    <location>
        <begin position="29"/>
        <end position="61"/>
    </location>
</feature>
<dbReference type="RefSeq" id="XP_019644621.1">
    <property type="nucleotide sequence ID" value="XM_019789062.1"/>
</dbReference>
<accession>A0A6P5ARF8</accession>
<evidence type="ECO:0000313" key="4">
    <source>
        <dbReference type="Proteomes" id="UP000515135"/>
    </source>
</evidence>
<evidence type="ECO:0000256" key="3">
    <source>
        <dbReference type="PROSITE-ProRule" id="PRU00023"/>
    </source>
</evidence>
<dbReference type="Pfam" id="PF12796">
    <property type="entry name" value="Ank_2"/>
    <property type="match status" value="1"/>
</dbReference>
<dbReference type="PANTHER" id="PTHR24171">
    <property type="entry name" value="ANKYRIN REPEAT DOMAIN-CONTAINING PROTEIN 39-RELATED"/>
    <property type="match status" value="1"/>
</dbReference>
<dbReference type="PROSITE" id="PS50088">
    <property type="entry name" value="ANK_REPEAT"/>
    <property type="match status" value="4"/>
</dbReference>
<dbReference type="KEGG" id="bbel:109485459"/>
<dbReference type="SUPFAM" id="SSF48403">
    <property type="entry name" value="Ankyrin repeat"/>
    <property type="match status" value="1"/>
</dbReference>